<evidence type="ECO:0000313" key="2">
    <source>
        <dbReference type="Proteomes" id="UP000238362"/>
    </source>
</evidence>
<dbReference type="EMBL" id="PVNH01000010">
    <property type="protein sequence ID" value="PRX45098.1"/>
    <property type="molecule type" value="Genomic_DNA"/>
</dbReference>
<proteinExistence type="predicted"/>
<dbReference type="OrthoDB" id="3636798at2"/>
<keyword evidence="2" id="KW-1185">Reference proteome</keyword>
<comment type="caution">
    <text evidence="1">The sequence shown here is derived from an EMBL/GenBank/DDBJ whole genome shotgun (WGS) entry which is preliminary data.</text>
</comment>
<name>A0A2T0LPE5_9PSEU</name>
<reference evidence="1 2" key="1">
    <citation type="submission" date="2018-03" db="EMBL/GenBank/DDBJ databases">
        <title>Genomic Encyclopedia of Type Strains, Phase III (KMG-III): the genomes of soil and plant-associated and newly described type strains.</title>
        <authorList>
            <person name="Whitman W."/>
        </authorList>
    </citation>
    <scope>NUCLEOTIDE SEQUENCE [LARGE SCALE GENOMIC DNA]</scope>
    <source>
        <strain evidence="1 2">CGMCC 4.7125</strain>
    </source>
</reference>
<sequence>MDRAADRKVVVLISEPALHDVEDVVSRLKQAGMAVDAVQAVLGTVTGSAPADVVAGLRAVPGVLDVELQRDLGTR</sequence>
<organism evidence="1 2">
    <name type="scientific">Prauserella shujinwangii</name>
    <dbReference type="NCBI Taxonomy" id="1453103"/>
    <lineage>
        <taxon>Bacteria</taxon>
        <taxon>Bacillati</taxon>
        <taxon>Actinomycetota</taxon>
        <taxon>Actinomycetes</taxon>
        <taxon>Pseudonocardiales</taxon>
        <taxon>Pseudonocardiaceae</taxon>
        <taxon>Prauserella</taxon>
    </lineage>
</organism>
<dbReference type="AlphaFoldDB" id="A0A2T0LPE5"/>
<evidence type="ECO:0008006" key="3">
    <source>
        <dbReference type="Google" id="ProtNLM"/>
    </source>
</evidence>
<gene>
    <name evidence="1" type="ORF">B0I33_110197</name>
</gene>
<dbReference type="RefSeq" id="WP_146147551.1">
    <property type="nucleotide sequence ID" value="NZ_PVNH01000010.1"/>
</dbReference>
<protein>
    <recommendedName>
        <fullName evidence="3">Ketohydroxyglutarate aldolase</fullName>
    </recommendedName>
</protein>
<dbReference type="Proteomes" id="UP000238362">
    <property type="component" value="Unassembled WGS sequence"/>
</dbReference>
<accession>A0A2T0LPE5</accession>
<evidence type="ECO:0000313" key="1">
    <source>
        <dbReference type="EMBL" id="PRX45098.1"/>
    </source>
</evidence>